<accession>A0A3D9UJ48</accession>
<dbReference type="PANTHER" id="PTHR39515:SF2">
    <property type="entry name" value="HTH-TYPE TRANSCRIPTIONAL REGULATOR RV0880"/>
    <property type="match status" value="1"/>
</dbReference>
<proteinExistence type="predicted"/>
<reference evidence="2 3" key="1">
    <citation type="submission" date="2018-08" db="EMBL/GenBank/DDBJ databases">
        <title>Sequencing the genomes of 1000 actinobacteria strains.</title>
        <authorList>
            <person name="Klenk H.-P."/>
        </authorList>
    </citation>
    <scope>NUCLEOTIDE SEQUENCE [LARGE SCALE GENOMIC DNA]</scope>
    <source>
        <strain evidence="2 3">DSM 22967</strain>
    </source>
</reference>
<feature type="domain" description="HTH marR-type" evidence="1">
    <location>
        <begin position="6"/>
        <end position="137"/>
    </location>
</feature>
<dbReference type="InterPro" id="IPR036390">
    <property type="entry name" value="WH_DNA-bd_sf"/>
</dbReference>
<dbReference type="SMART" id="SM00347">
    <property type="entry name" value="HTH_MARR"/>
    <property type="match status" value="1"/>
</dbReference>
<dbReference type="PROSITE" id="PS50995">
    <property type="entry name" value="HTH_MARR_2"/>
    <property type="match status" value="1"/>
</dbReference>
<dbReference type="EMBL" id="QTUA01000001">
    <property type="protein sequence ID" value="REF29468.1"/>
    <property type="molecule type" value="Genomic_DNA"/>
</dbReference>
<name>A0A3D9UJ48_9MICO</name>
<evidence type="ECO:0000313" key="3">
    <source>
        <dbReference type="Proteomes" id="UP000256253"/>
    </source>
</evidence>
<dbReference type="AlphaFoldDB" id="A0A3D9UJ48"/>
<gene>
    <name evidence="2" type="ORF">DFJ65_0419</name>
</gene>
<dbReference type="SUPFAM" id="SSF46785">
    <property type="entry name" value="Winged helix' DNA-binding domain"/>
    <property type="match status" value="1"/>
</dbReference>
<dbReference type="Proteomes" id="UP000256253">
    <property type="component" value="Unassembled WGS sequence"/>
</dbReference>
<evidence type="ECO:0000259" key="1">
    <source>
        <dbReference type="PROSITE" id="PS50995"/>
    </source>
</evidence>
<dbReference type="Pfam" id="PF01047">
    <property type="entry name" value="MarR"/>
    <property type="match status" value="1"/>
</dbReference>
<comment type="caution">
    <text evidence="2">The sequence shown here is derived from an EMBL/GenBank/DDBJ whole genome shotgun (WGS) entry which is preliminary data.</text>
</comment>
<dbReference type="RefSeq" id="WP_115921586.1">
    <property type="nucleotide sequence ID" value="NZ_CBDRMH010000034.1"/>
</dbReference>
<dbReference type="GO" id="GO:0003700">
    <property type="term" value="F:DNA-binding transcription factor activity"/>
    <property type="evidence" value="ECO:0007669"/>
    <property type="project" value="InterPro"/>
</dbReference>
<organism evidence="2 3">
    <name type="scientific">Calidifontibacter indicus</name>
    <dbReference type="NCBI Taxonomy" id="419650"/>
    <lineage>
        <taxon>Bacteria</taxon>
        <taxon>Bacillati</taxon>
        <taxon>Actinomycetota</taxon>
        <taxon>Actinomycetes</taxon>
        <taxon>Micrococcales</taxon>
        <taxon>Dermacoccaceae</taxon>
        <taxon>Calidifontibacter</taxon>
    </lineage>
</organism>
<dbReference type="Gene3D" id="1.10.10.10">
    <property type="entry name" value="Winged helix-like DNA-binding domain superfamily/Winged helix DNA-binding domain"/>
    <property type="match status" value="1"/>
</dbReference>
<dbReference type="PANTHER" id="PTHR39515">
    <property type="entry name" value="CONSERVED PROTEIN"/>
    <property type="match status" value="1"/>
</dbReference>
<dbReference type="PRINTS" id="PR00598">
    <property type="entry name" value="HTHMARR"/>
</dbReference>
<dbReference type="InterPro" id="IPR052526">
    <property type="entry name" value="HTH-type_Bedaq_tolerance"/>
</dbReference>
<evidence type="ECO:0000313" key="2">
    <source>
        <dbReference type="EMBL" id="REF29468.1"/>
    </source>
</evidence>
<dbReference type="OrthoDB" id="8966183at2"/>
<sequence length="143" mass="15343">MSAPSSNELGAQLLSAVAKFNRWATKHSVLPISSAQARLLGLVEANEDARIGELAAADHCSQPTMTAQVKKLEEQGLLVRTPDEDDARASRIALTDAGRGVLQEVRQARTDVIAPVLAALSPQDREVLVRANELLRQIAADAR</sequence>
<protein>
    <submittedName>
        <fullName evidence="2">MarR family transcriptional regulator</fullName>
    </submittedName>
</protein>
<dbReference type="InterPro" id="IPR036388">
    <property type="entry name" value="WH-like_DNA-bd_sf"/>
</dbReference>
<dbReference type="InterPro" id="IPR000835">
    <property type="entry name" value="HTH_MarR-typ"/>
</dbReference>
<keyword evidence="3" id="KW-1185">Reference proteome</keyword>